<keyword evidence="2" id="KW-0496">Mitochondrion</keyword>
<keyword evidence="1" id="KW-0472">Membrane</keyword>
<feature type="transmembrane region" description="Helical" evidence="1">
    <location>
        <begin position="20"/>
        <end position="42"/>
    </location>
</feature>
<proteinExistence type="predicted"/>
<evidence type="ECO:0000256" key="1">
    <source>
        <dbReference type="SAM" id="Phobius"/>
    </source>
</evidence>
<accession>A0A5Q0N4G6</accession>
<geneLocation type="mitochondrion" evidence="2"/>
<dbReference type="EMBL" id="MK993560">
    <property type="protein sequence ID" value="QFZ98677.1"/>
    <property type="molecule type" value="Genomic_DNA"/>
</dbReference>
<keyword evidence="1" id="KW-0812">Transmembrane</keyword>
<feature type="transmembrane region" description="Helical" evidence="1">
    <location>
        <begin position="134"/>
        <end position="153"/>
    </location>
</feature>
<gene>
    <name evidence="2" type="primary">orf154</name>
</gene>
<sequence length="154" mass="17989">MMFSDLFSVITLGIWIDIQIINYLLYFVSLFTTYCSMIWNLFKDYFFNFKQEIITINSSIEVTKDLKEINDHKIEIKSKNLRNKIQEQYSQIEDRVSSSSSLRKTYKDVDLSTSDSLNNNSYLDKAKELIKDPYVQIALGVILVIATGTLVCYY</sequence>
<evidence type="ECO:0000313" key="2">
    <source>
        <dbReference type="EMBL" id="QFZ98677.1"/>
    </source>
</evidence>
<dbReference type="GeneID" id="42437909"/>
<dbReference type="AlphaFoldDB" id="A0A5Q0N4G6"/>
<dbReference type="RefSeq" id="YP_009710728.1">
    <property type="nucleotide sequence ID" value="NC_045200.1"/>
</dbReference>
<organism evidence="2">
    <name type="scientific">Amanita phalloides</name>
    <name type="common">Death cap</name>
    <dbReference type="NCBI Taxonomy" id="67723"/>
    <lineage>
        <taxon>Eukaryota</taxon>
        <taxon>Fungi</taxon>
        <taxon>Dikarya</taxon>
        <taxon>Basidiomycota</taxon>
        <taxon>Agaricomycotina</taxon>
        <taxon>Agaricomycetes</taxon>
        <taxon>Agaricomycetidae</taxon>
        <taxon>Agaricales</taxon>
        <taxon>Pluteineae</taxon>
        <taxon>Amanitaceae</taxon>
        <taxon>Amanita</taxon>
    </lineage>
</organism>
<reference evidence="2" key="1">
    <citation type="journal article" name="Front. Microbiol.">
        <title>Comparative Mitogenome Analysis Reveals Mitochondrial Genome Differentiation in Ectomycorrhizal and Asymbiotic Amanita Species.</title>
        <authorList>
            <person name="Li Q."/>
            <person name="He X."/>
            <person name="Ren Y."/>
            <person name="Xiong C."/>
            <person name="Jin X."/>
            <person name="Peng L."/>
            <person name="Huang W."/>
        </authorList>
    </citation>
    <scope>NUCLEOTIDE SEQUENCE</scope>
</reference>
<keyword evidence="1" id="KW-1133">Transmembrane helix</keyword>
<protein>
    <submittedName>
        <fullName evidence="2">Uncharacterized protein</fullName>
    </submittedName>
</protein>
<name>A0A5Q0N4G6_AMAPH</name>